<reference evidence="3" key="1">
    <citation type="submission" date="2022-11" db="EMBL/GenBank/DDBJ databases">
        <authorList>
            <person name="Somphong A."/>
            <person name="Phongsopitanun W."/>
        </authorList>
    </citation>
    <scope>NUCLEOTIDE SEQUENCE</scope>
    <source>
        <strain evidence="3">Pm04-4</strain>
    </source>
</reference>
<dbReference type="PRINTS" id="PR00080">
    <property type="entry name" value="SDRFAMILY"/>
</dbReference>
<dbReference type="PANTHER" id="PTHR42760:SF40">
    <property type="entry name" value="3-OXOACYL-[ACYL-CARRIER-PROTEIN] REDUCTASE, CHLOROPLASTIC"/>
    <property type="match status" value="1"/>
</dbReference>
<dbReference type="EMBL" id="JAPNTZ010000002">
    <property type="protein sequence ID" value="MCY1137632.1"/>
    <property type="molecule type" value="Genomic_DNA"/>
</dbReference>
<dbReference type="Pfam" id="PF00106">
    <property type="entry name" value="adh_short"/>
    <property type="match status" value="1"/>
</dbReference>
<gene>
    <name evidence="3" type="ORF">OWR29_06435</name>
</gene>
<accession>A0ABT4ATR0</accession>
<dbReference type="CDD" id="cd05233">
    <property type="entry name" value="SDR_c"/>
    <property type="match status" value="1"/>
</dbReference>
<evidence type="ECO:0000256" key="1">
    <source>
        <dbReference type="ARBA" id="ARBA00006484"/>
    </source>
</evidence>
<organism evidence="3 4">
    <name type="scientific">Paractinoplanes pyxinae</name>
    <dbReference type="NCBI Taxonomy" id="2997416"/>
    <lineage>
        <taxon>Bacteria</taxon>
        <taxon>Bacillati</taxon>
        <taxon>Actinomycetota</taxon>
        <taxon>Actinomycetes</taxon>
        <taxon>Micromonosporales</taxon>
        <taxon>Micromonosporaceae</taxon>
        <taxon>Paractinoplanes</taxon>
    </lineage>
</organism>
<evidence type="ECO:0000313" key="4">
    <source>
        <dbReference type="Proteomes" id="UP001151002"/>
    </source>
</evidence>
<evidence type="ECO:0000256" key="2">
    <source>
        <dbReference type="RuleBase" id="RU000363"/>
    </source>
</evidence>
<sequence length="227" mass="22495">MDVAVVTGAGSGLGRHLAVGLAAAGAYVVAADLDLAAASETADEVKGLGVRCDVTDPADAERLIAVAVETGGPHLLVNNAGGWTAGSQFPVAPASAWAHTLDLNLRAPMHLTQLALGPMERLGGGAVLNIASSAGAETTPYGSPEYGAAKAGLIRFTTALGDPARIGGTRVTCLVPGWIGLDRAHAELAAMSPTERAVAAPLIPPAQVVAAALDLLSSGAGGTVIEI</sequence>
<comment type="similarity">
    <text evidence="1 2">Belongs to the short-chain dehydrogenases/reductases (SDR) family.</text>
</comment>
<dbReference type="InterPro" id="IPR020904">
    <property type="entry name" value="Sc_DH/Rdtase_CS"/>
</dbReference>
<dbReference type="InterPro" id="IPR036291">
    <property type="entry name" value="NAD(P)-bd_dom_sf"/>
</dbReference>
<dbReference type="SUPFAM" id="SSF51735">
    <property type="entry name" value="NAD(P)-binding Rossmann-fold domains"/>
    <property type="match status" value="1"/>
</dbReference>
<proteinExistence type="inferred from homology"/>
<comment type="caution">
    <text evidence="3">The sequence shown here is derived from an EMBL/GenBank/DDBJ whole genome shotgun (WGS) entry which is preliminary data.</text>
</comment>
<keyword evidence="4" id="KW-1185">Reference proteome</keyword>
<dbReference type="RefSeq" id="WP_267561582.1">
    <property type="nucleotide sequence ID" value="NZ_JAPNTZ010000002.1"/>
</dbReference>
<dbReference type="PANTHER" id="PTHR42760">
    <property type="entry name" value="SHORT-CHAIN DEHYDROGENASES/REDUCTASES FAMILY MEMBER"/>
    <property type="match status" value="1"/>
</dbReference>
<protein>
    <submittedName>
        <fullName evidence="3">SDR family NAD(P)-dependent oxidoreductase</fullName>
    </submittedName>
</protein>
<evidence type="ECO:0000313" key="3">
    <source>
        <dbReference type="EMBL" id="MCY1137632.1"/>
    </source>
</evidence>
<name>A0ABT4ATR0_9ACTN</name>
<dbReference type="Gene3D" id="3.40.50.720">
    <property type="entry name" value="NAD(P)-binding Rossmann-like Domain"/>
    <property type="match status" value="1"/>
</dbReference>
<dbReference type="PROSITE" id="PS00061">
    <property type="entry name" value="ADH_SHORT"/>
    <property type="match status" value="1"/>
</dbReference>
<dbReference type="Proteomes" id="UP001151002">
    <property type="component" value="Unassembled WGS sequence"/>
</dbReference>
<dbReference type="InterPro" id="IPR002347">
    <property type="entry name" value="SDR_fam"/>
</dbReference>
<dbReference type="PRINTS" id="PR00081">
    <property type="entry name" value="GDHRDH"/>
</dbReference>